<feature type="coiled-coil region" evidence="1">
    <location>
        <begin position="123"/>
        <end position="188"/>
    </location>
</feature>
<dbReference type="Proteomes" id="UP000196027">
    <property type="component" value="Chromosome"/>
</dbReference>
<name>A0A1Y0I741_9GAMM</name>
<accession>A0A1Y0I741</accession>
<evidence type="ECO:0000256" key="1">
    <source>
        <dbReference type="SAM" id="Coils"/>
    </source>
</evidence>
<dbReference type="KEGG" id="ome:OLMES_1521"/>
<gene>
    <name evidence="2" type="ORF">OLMES_1521</name>
</gene>
<dbReference type="Pfam" id="PF10973">
    <property type="entry name" value="DUF2799"/>
    <property type="match status" value="1"/>
</dbReference>
<protein>
    <submittedName>
        <fullName evidence="2">DNA repair ATPase</fullName>
    </submittedName>
</protein>
<evidence type="ECO:0000313" key="3">
    <source>
        <dbReference type="Proteomes" id="UP000196027"/>
    </source>
</evidence>
<keyword evidence="3" id="KW-1185">Reference proteome</keyword>
<evidence type="ECO:0000313" key="2">
    <source>
        <dbReference type="EMBL" id="ARU55596.1"/>
    </source>
</evidence>
<dbReference type="AlphaFoldDB" id="A0A1Y0I741"/>
<dbReference type="RefSeq" id="WP_087460681.1">
    <property type="nucleotide sequence ID" value="NZ_CP021425.1"/>
</dbReference>
<reference evidence="2 3" key="1">
    <citation type="submission" date="2017-05" db="EMBL/GenBank/DDBJ databases">
        <title>Genomic insights into alkan degradation activity of Oleiphilus messinensis.</title>
        <authorList>
            <person name="Kozyavkin S.A."/>
            <person name="Slesarev A.I."/>
            <person name="Golyshin P.N."/>
            <person name="Korzhenkov A."/>
            <person name="Golyshina O.N."/>
            <person name="Toshchakov S.V."/>
        </authorList>
    </citation>
    <scope>NUCLEOTIDE SEQUENCE [LARGE SCALE GENOMIC DNA]</scope>
    <source>
        <strain evidence="2 3">ME102</strain>
    </source>
</reference>
<proteinExistence type="predicted"/>
<dbReference type="EMBL" id="CP021425">
    <property type="protein sequence ID" value="ARU55596.1"/>
    <property type="molecule type" value="Genomic_DNA"/>
</dbReference>
<organism evidence="2 3">
    <name type="scientific">Oleiphilus messinensis</name>
    <dbReference type="NCBI Taxonomy" id="141451"/>
    <lineage>
        <taxon>Bacteria</taxon>
        <taxon>Pseudomonadati</taxon>
        <taxon>Pseudomonadota</taxon>
        <taxon>Gammaproteobacteria</taxon>
        <taxon>Oceanospirillales</taxon>
        <taxon>Oleiphilaceae</taxon>
        <taxon>Oleiphilus</taxon>
    </lineage>
</organism>
<dbReference type="OrthoDB" id="5917215at2"/>
<keyword evidence="1" id="KW-0175">Coiled coil</keyword>
<sequence length="209" mass="23634">MILSVSPWRKLFAVALLGPVLISGCATLSKDECLHAQWYTIGFEDGAAGRKASYLGEHRESCAEYGVAPDFETYMSGRDAGIESYCTEHNGRAIGEAGSQYHGVCPPHLEPGFLASFQLGQSIYQLTKEIKQIEQEIEKGETELLDTRDLIEEKERKLVGENLTRDHRQKLLNEIKAMERNYGKSQSDLSRLKYRLGELDQSLRELEQY</sequence>
<dbReference type="InterPro" id="IPR021242">
    <property type="entry name" value="DUF2799"/>
</dbReference>